<reference evidence="3 4" key="1">
    <citation type="submission" date="2019-10" db="EMBL/GenBank/DDBJ databases">
        <authorList>
            <person name="Palmer J.M."/>
        </authorList>
    </citation>
    <scope>NUCLEOTIDE SEQUENCE [LARGE SCALE GENOMIC DNA]</scope>
    <source>
        <strain evidence="3 4">TWF718</strain>
    </source>
</reference>
<dbReference type="Proteomes" id="UP001313282">
    <property type="component" value="Unassembled WGS sequence"/>
</dbReference>
<evidence type="ECO:0000256" key="2">
    <source>
        <dbReference type="SAM" id="SignalP"/>
    </source>
</evidence>
<feature type="chain" id="PRO_5042836789" evidence="2">
    <location>
        <begin position="19"/>
        <end position="294"/>
    </location>
</feature>
<evidence type="ECO:0000313" key="4">
    <source>
        <dbReference type="Proteomes" id="UP001313282"/>
    </source>
</evidence>
<organism evidence="3 4">
    <name type="scientific">Orbilia javanica</name>
    <dbReference type="NCBI Taxonomy" id="47235"/>
    <lineage>
        <taxon>Eukaryota</taxon>
        <taxon>Fungi</taxon>
        <taxon>Dikarya</taxon>
        <taxon>Ascomycota</taxon>
        <taxon>Pezizomycotina</taxon>
        <taxon>Orbiliomycetes</taxon>
        <taxon>Orbiliales</taxon>
        <taxon>Orbiliaceae</taxon>
        <taxon>Orbilia</taxon>
    </lineage>
</organism>
<dbReference type="EMBL" id="JAVHNR010000002">
    <property type="protein sequence ID" value="KAK6350674.1"/>
    <property type="molecule type" value="Genomic_DNA"/>
</dbReference>
<protein>
    <submittedName>
        <fullName evidence="3">Uncharacterized protein</fullName>
    </submittedName>
</protein>
<sequence>MNLLYGVLLAFVVSTARATPVNNRPQPHYSSGGGISAAVESEEASSNHTTKHSSRVIGPEFFFTGRMFIKCFPTRMIWNGTLVPNYDGARQFGLARSDFILFTPGDPKAGRNLGRAQSVCKRCRCSSSGMIEPDYTPLFGLASQAACNNIVKSLRCTFQLGCYCYQQLGNPDPEEGVSIEEYQNAINQLGLTEKHGNPGWGYQGLVPSEPHPGDPYRTHGRQRAPDTKEPYWLEGPEYHQDLKKMASEMGDGISYLVDLKSAGYSGSNLGSVGAFKRDLNSENGMELQTRTDEV</sequence>
<evidence type="ECO:0000256" key="1">
    <source>
        <dbReference type="SAM" id="MobiDB-lite"/>
    </source>
</evidence>
<feature type="signal peptide" evidence="2">
    <location>
        <begin position="1"/>
        <end position="18"/>
    </location>
</feature>
<keyword evidence="4" id="KW-1185">Reference proteome</keyword>
<proteinExistence type="predicted"/>
<dbReference type="AlphaFoldDB" id="A0AAN8MU20"/>
<evidence type="ECO:0000313" key="3">
    <source>
        <dbReference type="EMBL" id="KAK6350674.1"/>
    </source>
</evidence>
<name>A0AAN8MU20_9PEZI</name>
<comment type="caution">
    <text evidence="3">The sequence shown here is derived from an EMBL/GenBank/DDBJ whole genome shotgun (WGS) entry which is preliminary data.</text>
</comment>
<keyword evidence="2" id="KW-0732">Signal</keyword>
<feature type="region of interest" description="Disordered" evidence="1">
    <location>
        <begin position="22"/>
        <end position="52"/>
    </location>
</feature>
<accession>A0AAN8MU20</accession>
<gene>
    <name evidence="3" type="ORF">TWF718_003859</name>
</gene>